<reference evidence="2 3" key="1">
    <citation type="submission" date="2019-07" db="EMBL/GenBank/DDBJ databases">
        <title>Draft genome for Aliikangiella sp. M105.</title>
        <authorList>
            <person name="Wang G."/>
        </authorList>
    </citation>
    <scope>NUCLEOTIDE SEQUENCE [LARGE SCALE GENOMIC DNA]</scope>
    <source>
        <strain evidence="2 3">M105</strain>
    </source>
</reference>
<evidence type="ECO:0000313" key="2">
    <source>
        <dbReference type="EMBL" id="TQV88212.1"/>
    </source>
</evidence>
<evidence type="ECO:0000259" key="1">
    <source>
        <dbReference type="Pfam" id="PF19837"/>
    </source>
</evidence>
<organism evidence="2 3">
    <name type="scientific">Aliikangiella coralliicola</name>
    <dbReference type="NCBI Taxonomy" id="2592383"/>
    <lineage>
        <taxon>Bacteria</taxon>
        <taxon>Pseudomonadati</taxon>
        <taxon>Pseudomonadota</taxon>
        <taxon>Gammaproteobacteria</taxon>
        <taxon>Oceanospirillales</taxon>
        <taxon>Pleioneaceae</taxon>
        <taxon>Aliikangiella</taxon>
    </lineage>
</organism>
<name>A0A545UFG3_9GAMM</name>
<dbReference type="Proteomes" id="UP000315439">
    <property type="component" value="Unassembled WGS sequence"/>
</dbReference>
<keyword evidence="3" id="KW-1185">Reference proteome</keyword>
<proteinExistence type="predicted"/>
<sequence>MMTQKANAHRMEDPYQYIQFKRSNRIVVNDEGFHYRTREGQLVGPFSTKSEAKYDLNTFLKIVAIEKEFENDVELLKIWS</sequence>
<gene>
    <name evidence="2" type="ORF">FLL46_06705</name>
</gene>
<dbReference type="InterPro" id="IPR045630">
    <property type="entry name" value="DUF6316"/>
</dbReference>
<feature type="domain" description="DUF6316" evidence="1">
    <location>
        <begin position="18"/>
        <end position="62"/>
    </location>
</feature>
<dbReference type="AlphaFoldDB" id="A0A545UFG3"/>
<evidence type="ECO:0000313" key="3">
    <source>
        <dbReference type="Proteomes" id="UP000315439"/>
    </source>
</evidence>
<protein>
    <recommendedName>
        <fullName evidence="1">DUF6316 domain-containing protein</fullName>
    </recommendedName>
</protein>
<dbReference type="Pfam" id="PF19837">
    <property type="entry name" value="DUF6316"/>
    <property type="match status" value="1"/>
</dbReference>
<dbReference type="RefSeq" id="WP_142892721.1">
    <property type="nucleotide sequence ID" value="NZ_ML660162.1"/>
</dbReference>
<comment type="caution">
    <text evidence="2">The sequence shown here is derived from an EMBL/GenBank/DDBJ whole genome shotgun (WGS) entry which is preliminary data.</text>
</comment>
<dbReference type="EMBL" id="VIKS01000004">
    <property type="protein sequence ID" value="TQV88212.1"/>
    <property type="molecule type" value="Genomic_DNA"/>
</dbReference>
<dbReference type="OrthoDB" id="6198395at2"/>
<accession>A0A545UFG3</accession>